<dbReference type="PRINTS" id="PR01270">
    <property type="entry name" value="HDASUPER"/>
</dbReference>
<feature type="domain" description="Histone deacetylase" evidence="2">
    <location>
        <begin position="20"/>
        <end position="305"/>
    </location>
</feature>
<dbReference type="InterPro" id="IPR023696">
    <property type="entry name" value="Ureohydrolase_dom_sf"/>
</dbReference>
<keyword evidence="4" id="KW-1185">Reference proteome</keyword>
<dbReference type="InterPro" id="IPR000286">
    <property type="entry name" value="HDACs"/>
</dbReference>
<dbReference type="GO" id="GO:0040029">
    <property type="term" value="P:epigenetic regulation of gene expression"/>
    <property type="evidence" value="ECO:0007669"/>
    <property type="project" value="TreeGrafter"/>
</dbReference>
<organism evidence="3 4">
    <name type="scientific">Segnochrobactrum spirostomi</name>
    <dbReference type="NCBI Taxonomy" id="2608987"/>
    <lineage>
        <taxon>Bacteria</taxon>
        <taxon>Pseudomonadati</taxon>
        <taxon>Pseudomonadota</taxon>
        <taxon>Alphaproteobacteria</taxon>
        <taxon>Hyphomicrobiales</taxon>
        <taxon>Segnochrobactraceae</taxon>
        <taxon>Segnochrobactrum</taxon>
    </lineage>
</organism>
<protein>
    <submittedName>
        <fullName evidence="3">Histone deacetylase family protein</fullName>
    </submittedName>
</protein>
<dbReference type="Gene3D" id="3.40.800.20">
    <property type="entry name" value="Histone deacetylase domain"/>
    <property type="match status" value="1"/>
</dbReference>
<dbReference type="SUPFAM" id="SSF52768">
    <property type="entry name" value="Arginase/deacetylase"/>
    <property type="match status" value="1"/>
</dbReference>
<proteinExistence type="inferred from homology"/>
<dbReference type="PANTHER" id="PTHR10625">
    <property type="entry name" value="HISTONE DEACETYLASE HDAC1-RELATED"/>
    <property type="match status" value="1"/>
</dbReference>
<dbReference type="RefSeq" id="WP_312861616.1">
    <property type="nucleotide sequence ID" value="NZ_VWNA01000001.1"/>
</dbReference>
<dbReference type="Proteomes" id="UP000332515">
    <property type="component" value="Unassembled WGS sequence"/>
</dbReference>
<dbReference type="Pfam" id="PF00850">
    <property type="entry name" value="Hist_deacetyl"/>
    <property type="match status" value="1"/>
</dbReference>
<dbReference type="InterPro" id="IPR023801">
    <property type="entry name" value="His_deacetylse_dom"/>
</dbReference>
<gene>
    <name evidence="3" type="ORF">F0357_15780</name>
</gene>
<evidence type="ECO:0000313" key="4">
    <source>
        <dbReference type="Proteomes" id="UP000332515"/>
    </source>
</evidence>
<comment type="similarity">
    <text evidence="1">Belongs to the histone deacetylase family.</text>
</comment>
<reference evidence="3 4" key="1">
    <citation type="submission" date="2019-09" db="EMBL/GenBank/DDBJ databases">
        <title>Segnochrobactrum spirostomi gen. nov., sp. nov., isolated from the ciliate Spirostomum cf. yagiui and description of a novel family, Segnochrobactraceae fam. nov. within the order Rhizobiales of the class Alphaproteobacteria.</title>
        <authorList>
            <person name="Akter S."/>
            <person name="Shazib S.U.A."/>
            <person name="Shin M.K."/>
        </authorList>
    </citation>
    <scope>NUCLEOTIDE SEQUENCE [LARGE SCALE GENOMIC DNA]</scope>
    <source>
        <strain evidence="3 4">Sp-1</strain>
    </source>
</reference>
<evidence type="ECO:0000256" key="1">
    <source>
        <dbReference type="ARBA" id="ARBA00005947"/>
    </source>
</evidence>
<dbReference type="AlphaFoldDB" id="A0A6A7Y5N5"/>
<comment type="caution">
    <text evidence="3">The sequence shown here is derived from an EMBL/GenBank/DDBJ whole genome shotgun (WGS) entry which is preliminary data.</text>
</comment>
<evidence type="ECO:0000259" key="2">
    <source>
        <dbReference type="Pfam" id="PF00850"/>
    </source>
</evidence>
<sequence>MSTLLVHHPIFLQHATPEGHPECPDRIRAIDRALEEERFHGLEREAARSVDLAAILRVHPQDYVDQLREASPEEGLIFLDGDTAMGPKSLDAALYACGAATLAVDEVMTGKVKNAFCALRPPGHHAEARRAMGFCLFNNAAVAARHAQAVHGAERVAIVDFDVHHGNGTQDIFWSDPSVLYASTHQSPLFPGTGTAAEQGVGNIVNVPLHAGDDGLVFREAMESEVLPRVAAFHPDLLVISAGFDAHIRDPLGEMRLTEADFAWITERLMEIAARRCAGRVVSVLEGGYDLTALARSVATHVATLMTA</sequence>
<dbReference type="EMBL" id="VWNA01000001">
    <property type="protein sequence ID" value="MQT14076.1"/>
    <property type="molecule type" value="Genomic_DNA"/>
</dbReference>
<name>A0A6A7Y5N5_9HYPH</name>
<dbReference type="GO" id="GO:0004407">
    <property type="term" value="F:histone deacetylase activity"/>
    <property type="evidence" value="ECO:0007669"/>
    <property type="project" value="TreeGrafter"/>
</dbReference>
<dbReference type="CDD" id="cd11599">
    <property type="entry name" value="HDAC_classII_2"/>
    <property type="match status" value="1"/>
</dbReference>
<evidence type="ECO:0000313" key="3">
    <source>
        <dbReference type="EMBL" id="MQT14076.1"/>
    </source>
</evidence>
<accession>A0A6A7Y5N5</accession>
<dbReference type="InterPro" id="IPR037138">
    <property type="entry name" value="His_deacetylse_dom_sf"/>
</dbReference>
<dbReference type="PANTHER" id="PTHR10625:SF10">
    <property type="entry name" value="HISTONE DEACETYLASE HDAC1"/>
    <property type="match status" value="1"/>
</dbReference>